<feature type="compositionally biased region" description="Polar residues" evidence="1">
    <location>
        <begin position="24"/>
        <end position="35"/>
    </location>
</feature>
<reference evidence="2" key="1">
    <citation type="submission" date="2023-03" db="EMBL/GenBank/DDBJ databases">
        <title>Massive genome expansion in bonnet fungi (Mycena s.s.) driven by repeated elements and novel gene families across ecological guilds.</title>
        <authorList>
            <consortium name="Lawrence Berkeley National Laboratory"/>
            <person name="Harder C.B."/>
            <person name="Miyauchi S."/>
            <person name="Viragh M."/>
            <person name="Kuo A."/>
            <person name="Thoen E."/>
            <person name="Andreopoulos B."/>
            <person name="Lu D."/>
            <person name="Skrede I."/>
            <person name="Drula E."/>
            <person name="Henrissat B."/>
            <person name="Morin E."/>
            <person name="Kohler A."/>
            <person name="Barry K."/>
            <person name="LaButti K."/>
            <person name="Morin E."/>
            <person name="Salamov A."/>
            <person name="Lipzen A."/>
            <person name="Mereny Z."/>
            <person name="Hegedus B."/>
            <person name="Baldrian P."/>
            <person name="Stursova M."/>
            <person name="Weitz H."/>
            <person name="Taylor A."/>
            <person name="Grigoriev I.V."/>
            <person name="Nagy L.G."/>
            <person name="Martin F."/>
            <person name="Kauserud H."/>
        </authorList>
    </citation>
    <scope>NUCLEOTIDE SEQUENCE</scope>
    <source>
        <strain evidence="2">CBHHK182m</strain>
    </source>
</reference>
<evidence type="ECO:0000313" key="3">
    <source>
        <dbReference type="Proteomes" id="UP001215598"/>
    </source>
</evidence>
<dbReference type="AlphaFoldDB" id="A0AAD7J1F1"/>
<dbReference type="Proteomes" id="UP001215598">
    <property type="component" value="Unassembled WGS sequence"/>
</dbReference>
<dbReference type="Pfam" id="PF18758">
    <property type="entry name" value="KDZ"/>
    <property type="match status" value="2"/>
</dbReference>
<protein>
    <submittedName>
        <fullName evidence="2">Uncharacterized protein</fullName>
    </submittedName>
</protein>
<keyword evidence="3" id="KW-1185">Reference proteome</keyword>
<feature type="compositionally biased region" description="Pro residues" evidence="1">
    <location>
        <begin position="40"/>
        <end position="52"/>
    </location>
</feature>
<feature type="region of interest" description="Disordered" evidence="1">
    <location>
        <begin position="351"/>
        <end position="371"/>
    </location>
</feature>
<accession>A0AAD7J1F1</accession>
<feature type="region of interest" description="Disordered" evidence="1">
    <location>
        <begin position="409"/>
        <end position="441"/>
    </location>
</feature>
<evidence type="ECO:0000313" key="2">
    <source>
        <dbReference type="EMBL" id="KAJ7754872.1"/>
    </source>
</evidence>
<gene>
    <name evidence="2" type="ORF">B0H16DRAFT_1458904</name>
</gene>
<name>A0AAD7J1F1_9AGAR</name>
<dbReference type="InterPro" id="IPR040521">
    <property type="entry name" value="KDZ"/>
</dbReference>
<feature type="region of interest" description="Disordered" evidence="1">
    <location>
        <begin position="893"/>
        <end position="914"/>
    </location>
</feature>
<feature type="region of interest" description="Disordered" evidence="1">
    <location>
        <begin position="1"/>
        <end position="56"/>
    </location>
</feature>
<sequence>MTERAIARPSPSRAPGNLPLYAISSGSSSPVLITQSRAPSPVPASPSPPPYARRPLTPRPVYAVRVDREGAIFTTFRAAWARHRLLERQGRTPVLVVATSVVHALDWIDTAPLAEEYDVVFREILEEAIAVYRQDDHDNSLDDSRSVEEDGSRPMVATAELVEELDAREMLQIHPPWLHPLRAMTAKGNKKRKRTEWYTASTASFMWLRPCCQLTVGLSTGYDPDDPAFTGVTADGPAAIKIKGRKVYDNSTHPIKTWIPKRDQYADALIQREGRACVARHHRDEPLHILQEWQDGFFHSRGSKDLGLRFQIGHRKGEDCPLVPLTPVNDFVVLDNNGSTALECWLVPRDQQGPADGGNTQPVAPLPYPEPAGPPSGLRLLQQLGVTAKWIWPAGNSIAPAAVHAYGPRISPSPDVQKSGADPRYQRTSGDGSGRACGSQPCMSSTSWIYRLLVSEDANFKMKGRDRSSRDKDPTLGPGWAYMVANDDYLKHLVQYVDQDEISHCVSFAALWSANNKRAKGLRASGVSSVSCSRHELFRPRGMGDLQKGENNVHNGPNVESVKPRHVVPIRRWQDLAAATAPFEVPFLAMPSDLSGPWIFSLIDRKCQLYLLTFQYSNMDYLFFSSLIGITLLTVVASYNIACQWSRNFWARASAMPAYLKLPAGLQMLFKVPKFHLPPHVKSCHGPYSSNYTKGVGQTDGEGVERNWLWLNCAAQSISVVGPGSRDDTINDLCGFSNWRKTVDLGEELILRKLVLAIPQAMIHSRAFHAFTDGLQREHTGELHDWDALIREWEGNPLEAAINPFDYPVVEDDGGCNEEDFRGGSYPGGKGRGGRVAGEAGGILTGGNPYPGGAVPDCAVIFDTANYRQIGCCVGGETSHEDNHSSDRLAVQTDGAVGQAQQDPPLAAPDNSKPETIKIFLPSSLPAAARETVCLPQLAQNEEDLQQAQAGDALRDLRSNLRTRTFAHQFKRKNMGGQGMYKPPGWHRRSHPKCVGALSGGVGGTLGITGPWRLADSLMMWTSMGEPIPLTVLFNLETGEGTRQSSWLWYSAMGVGEVGADGKLHADIRVEWSKARARADCWREEVILVEEEMRRTIQYSLAEGLLAYGLEQVARERAWAETWGARWEPVRARAALVLKDHVEDVDEQVFAPIEVDLEEDVREDYEFDDFNDEEA</sequence>
<dbReference type="EMBL" id="JARKIB010000051">
    <property type="protein sequence ID" value="KAJ7754872.1"/>
    <property type="molecule type" value="Genomic_DNA"/>
</dbReference>
<comment type="caution">
    <text evidence="2">The sequence shown here is derived from an EMBL/GenBank/DDBJ whole genome shotgun (WGS) entry which is preliminary data.</text>
</comment>
<proteinExistence type="predicted"/>
<evidence type="ECO:0000256" key="1">
    <source>
        <dbReference type="SAM" id="MobiDB-lite"/>
    </source>
</evidence>
<organism evidence="2 3">
    <name type="scientific">Mycena metata</name>
    <dbReference type="NCBI Taxonomy" id="1033252"/>
    <lineage>
        <taxon>Eukaryota</taxon>
        <taxon>Fungi</taxon>
        <taxon>Dikarya</taxon>
        <taxon>Basidiomycota</taxon>
        <taxon>Agaricomycotina</taxon>
        <taxon>Agaricomycetes</taxon>
        <taxon>Agaricomycetidae</taxon>
        <taxon>Agaricales</taxon>
        <taxon>Marasmiineae</taxon>
        <taxon>Mycenaceae</taxon>
        <taxon>Mycena</taxon>
    </lineage>
</organism>